<dbReference type="InterPro" id="IPR018062">
    <property type="entry name" value="HTH_AraC-typ_CS"/>
</dbReference>
<comment type="catalytic activity">
    <reaction evidence="1">
        <text>a 4-O-methyl-thymidine in DNA + L-cysteinyl-[protein] = a thymidine in DNA + S-methyl-L-cysteinyl-[protein]</text>
        <dbReference type="Rhea" id="RHEA:53428"/>
        <dbReference type="Rhea" id="RHEA-COMP:10131"/>
        <dbReference type="Rhea" id="RHEA-COMP:10132"/>
        <dbReference type="Rhea" id="RHEA-COMP:13555"/>
        <dbReference type="Rhea" id="RHEA-COMP:13556"/>
        <dbReference type="ChEBI" id="CHEBI:29950"/>
        <dbReference type="ChEBI" id="CHEBI:82612"/>
        <dbReference type="ChEBI" id="CHEBI:137386"/>
        <dbReference type="ChEBI" id="CHEBI:137387"/>
        <dbReference type="EC" id="2.1.1.63"/>
    </reaction>
</comment>
<dbReference type="InterPro" id="IPR018060">
    <property type="entry name" value="HTH_AraC"/>
</dbReference>
<keyword evidence="7" id="KW-0227">DNA damage</keyword>
<feature type="active site" description="Nucleophile; methyl group acceptor from methylphosphotriester" evidence="15">
    <location>
        <position position="39"/>
    </location>
</feature>
<dbReference type="Gene3D" id="3.40.10.10">
    <property type="entry name" value="DNA Methylphosphotriester Repair Domain"/>
    <property type="match status" value="1"/>
</dbReference>
<dbReference type="InterPro" id="IPR016221">
    <property type="entry name" value="Bifunct_regulatory_prot_Ada"/>
</dbReference>
<evidence type="ECO:0000256" key="12">
    <source>
        <dbReference type="ARBA" id="ARBA00023163"/>
    </source>
</evidence>
<dbReference type="InterPro" id="IPR036631">
    <property type="entry name" value="MGMT_N_sf"/>
</dbReference>
<evidence type="ECO:0000256" key="11">
    <source>
        <dbReference type="ARBA" id="ARBA00023159"/>
    </source>
</evidence>
<dbReference type="NCBIfam" id="TIGR00589">
    <property type="entry name" value="ogt"/>
    <property type="match status" value="1"/>
</dbReference>
<dbReference type="PANTHER" id="PTHR10815:SF14">
    <property type="entry name" value="BIFUNCTIONAL TRANSCRIPTIONAL ACTIVATOR_DNA REPAIR ENZYME ADA"/>
    <property type="match status" value="1"/>
</dbReference>
<evidence type="ECO:0000259" key="17">
    <source>
        <dbReference type="PROSITE" id="PS01124"/>
    </source>
</evidence>
<dbReference type="GO" id="GO:0032259">
    <property type="term" value="P:methylation"/>
    <property type="evidence" value="ECO:0007669"/>
    <property type="project" value="UniProtKB-KW"/>
</dbReference>
<comment type="caution">
    <text evidence="18">The sequence shown here is derived from an EMBL/GenBank/DDBJ whole genome shotgun (WGS) entry which is preliminary data.</text>
</comment>
<dbReference type="SUPFAM" id="SSF46767">
    <property type="entry name" value="Methylated DNA-protein cysteine methyltransferase, C-terminal domain"/>
    <property type="match status" value="1"/>
</dbReference>
<dbReference type="GO" id="GO:0003908">
    <property type="term" value="F:methylated-DNA-[protein]-cysteine S-methyltransferase activity"/>
    <property type="evidence" value="ECO:0007669"/>
    <property type="project" value="UniProtKB-EC"/>
</dbReference>
<feature type="binding site" evidence="16">
    <location>
        <position position="70"/>
    </location>
    <ligand>
        <name>Zn(2+)</name>
        <dbReference type="ChEBI" id="CHEBI:29105"/>
    </ligand>
</feature>
<dbReference type="InterPro" id="IPR001497">
    <property type="entry name" value="MethylDNA_cys_MeTrfase_AS"/>
</dbReference>
<dbReference type="Pfam" id="PF02870">
    <property type="entry name" value="Methyltransf_1N"/>
    <property type="match status" value="1"/>
</dbReference>
<dbReference type="Pfam" id="PF12833">
    <property type="entry name" value="HTH_18"/>
    <property type="match status" value="1"/>
</dbReference>
<dbReference type="GO" id="GO:0003700">
    <property type="term" value="F:DNA-binding transcription factor activity"/>
    <property type="evidence" value="ECO:0007669"/>
    <property type="project" value="InterPro"/>
</dbReference>
<dbReference type="InterPro" id="IPR036388">
    <property type="entry name" value="WH-like_DNA-bd_sf"/>
</dbReference>
<dbReference type="GO" id="GO:0008270">
    <property type="term" value="F:zinc ion binding"/>
    <property type="evidence" value="ECO:0007669"/>
    <property type="project" value="InterPro"/>
</dbReference>
<evidence type="ECO:0000256" key="6">
    <source>
        <dbReference type="ARBA" id="ARBA00022723"/>
    </source>
</evidence>
<feature type="domain" description="HTH araC/xylS-type" evidence="17">
    <location>
        <begin position="90"/>
        <end position="187"/>
    </location>
</feature>
<dbReference type="PROSITE" id="PS00041">
    <property type="entry name" value="HTH_ARAC_FAMILY_1"/>
    <property type="match status" value="1"/>
</dbReference>
<dbReference type="InterPro" id="IPR035451">
    <property type="entry name" value="Ada-like_dom_sf"/>
</dbReference>
<evidence type="ECO:0000256" key="2">
    <source>
        <dbReference type="ARBA" id="ARBA00008711"/>
    </source>
</evidence>
<accession>A0A401ZD37</accession>
<evidence type="ECO:0000256" key="7">
    <source>
        <dbReference type="ARBA" id="ARBA00022763"/>
    </source>
</evidence>
<protein>
    <recommendedName>
        <fullName evidence="3">methylated-DNA--[protein]-cysteine S-methyltransferase</fullName>
        <ecNumber evidence="3">2.1.1.63</ecNumber>
    </recommendedName>
</protein>
<evidence type="ECO:0000313" key="18">
    <source>
        <dbReference type="EMBL" id="GCE04759.1"/>
    </source>
</evidence>
<dbReference type="InterPro" id="IPR036217">
    <property type="entry name" value="MethylDNA_cys_MeTrfase_DNAb"/>
</dbReference>
<proteinExistence type="inferred from homology"/>
<dbReference type="OrthoDB" id="9802228at2"/>
<evidence type="ECO:0000256" key="4">
    <source>
        <dbReference type="ARBA" id="ARBA00022603"/>
    </source>
</evidence>
<keyword evidence="13" id="KW-0234">DNA repair</keyword>
<dbReference type="Pfam" id="PF02805">
    <property type="entry name" value="Ada_Zn_binding"/>
    <property type="match status" value="1"/>
</dbReference>
<dbReference type="Pfam" id="PF01035">
    <property type="entry name" value="DNA_binding_1"/>
    <property type="match status" value="1"/>
</dbReference>
<dbReference type="InterPro" id="IPR009057">
    <property type="entry name" value="Homeodomain-like_sf"/>
</dbReference>
<keyword evidence="6 16" id="KW-0479">Metal-binding</keyword>
<feature type="binding site" evidence="16">
    <location>
        <position position="43"/>
    </location>
    <ligand>
        <name>Zn(2+)</name>
        <dbReference type="ChEBI" id="CHEBI:29105"/>
    </ligand>
</feature>
<feature type="active site" description="Nucleophile; methyl group acceptor from either O6-methylguanine or O4-methylthymine" evidence="15">
    <location>
        <position position="327"/>
    </location>
</feature>
<comment type="similarity">
    <text evidence="2">Belongs to the MGMT family.</text>
</comment>
<dbReference type="CDD" id="cd06445">
    <property type="entry name" value="ATase"/>
    <property type="match status" value="1"/>
</dbReference>
<dbReference type="AlphaFoldDB" id="A0A401ZD37"/>
<dbReference type="SUPFAM" id="SSF53155">
    <property type="entry name" value="Methylated DNA-protein cysteine methyltransferase domain"/>
    <property type="match status" value="1"/>
</dbReference>
<dbReference type="Proteomes" id="UP000287224">
    <property type="component" value="Unassembled WGS sequence"/>
</dbReference>
<dbReference type="Gene3D" id="3.30.160.70">
    <property type="entry name" value="Methylated DNA-protein cysteine methyltransferase domain"/>
    <property type="match status" value="1"/>
</dbReference>
<dbReference type="SUPFAM" id="SSF46689">
    <property type="entry name" value="Homeodomain-like"/>
    <property type="match status" value="1"/>
</dbReference>
<dbReference type="FunFam" id="1.10.10.10:FF:000214">
    <property type="entry name" value="Methylated-DNA--protein-cysteine methyltransferase"/>
    <property type="match status" value="1"/>
</dbReference>
<keyword evidence="19" id="KW-1185">Reference proteome</keyword>
<dbReference type="GO" id="GO:0043565">
    <property type="term" value="F:sequence-specific DNA binding"/>
    <property type="evidence" value="ECO:0007669"/>
    <property type="project" value="InterPro"/>
</dbReference>
<evidence type="ECO:0000256" key="10">
    <source>
        <dbReference type="ARBA" id="ARBA00023125"/>
    </source>
</evidence>
<keyword evidence="12" id="KW-0804">Transcription</keyword>
<feature type="binding site" evidence="16">
    <location>
        <position position="73"/>
    </location>
    <ligand>
        <name>Zn(2+)</name>
        <dbReference type="ChEBI" id="CHEBI:29105"/>
    </ligand>
</feature>
<evidence type="ECO:0000256" key="15">
    <source>
        <dbReference type="PIRSR" id="PIRSR000409-1"/>
    </source>
</evidence>
<evidence type="ECO:0000256" key="16">
    <source>
        <dbReference type="PIRSR" id="PIRSR000409-3"/>
    </source>
</evidence>
<dbReference type="InterPro" id="IPR008332">
    <property type="entry name" value="MethylG_MeTrfase_N"/>
</dbReference>
<dbReference type="SUPFAM" id="SSF57884">
    <property type="entry name" value="Ada DNA repair protein, N-terminal domain (N-Ada 10)"/>
    <property type="match status" value="1"/>
</dbReference>
<dbReference type="RefSeq" id="WP_126595876.1">
    <property type="nucleotide sequence ID" value="NZ_BIFQ01000001.1"/>
</dbReference>
<dbReference type="InterPro" id="IPR004026">
    <property type="entry name" value="Ada_DNA_repair_Zn-bd"/>
</dbReference>
<dbReference type="InterPro" id="IPR014048">
    <property type="entry name" value="MethylDNA_cys_MeTrfase_DNA-bd"/>
</dbReference>
<keyword evidence="10" id="KW-0238">DNA-binding</keyword>
<gene>
    <name evidence="18" type="primary">ada</name>
    <name evidence="18" type="ORF">KDAU_20880</name>
</gene>
<dbReference type="GO" id="GO:0006281">
    <property type="term" value="P:DNA repair"/>
    <property type="evidence" value="ECO:0007669"/>
    <property type="project" value="UniProtKB-KW"/>
</dbReference>
<keyword evidence="11" id="KW-0010">Activator</keyword>
<dbReference type="PIRSF" id="PIRSF000409">
    <property type="entry name" value="Ada"/>
    <property type="match status" value="1"/>
</dbReference>
<evidence type="ECO:0000256" key="9">
    <source>
        <dbReference type="ARBA" id="ARBA00023015"/>
    </source>
</evidence>
<dbReference type="Gene3D" id="1.10.10.10">
    <property type="entry name" value="Winged helix-like DNA-binding domain superfamily/Winged helix DNA-binding domain"/>
    <property type="match status" value="1"/>
</dbReference>
<sequence>MDTKTILQKEEERWQAVIERDNHADGTFVYGVRSTGIYCKPSCPSRKPLRANVLFFSGTQAAEAAGYRPCLRCRPQGQAAQDTTNEEIIQRMCTYIEGHLEERLTLAQLSQQVHLSPFYLQRIFKQATGITPRQYVESLRLTQLKSRLRDGEEITSALYDVGYGSVSRLYERVPTHLGMTPSTYRRGGLGMQIAYTIVDSPLGRLLVGATEKGVCAVSLGDQDEELEQQLRKEYPAAEIQQDNNQLTGWVNELLQYLQGEHNWSQLNLPIDIQATAFQWRVWNVLRTIPQGETRSYAEVASSLGDKKKARAVANACATNPVALIIPCHRVVREDGAAGGYRWGIERKRRLLAQEKAES</sequence>
<evidence type="ECO:0000256" key="5">
    <source>
        <dbReference type="ARBA" id="ARBA00022679"/>
    </source>
</evidence>
<keyword evidence="5" id="KW-0808">Transferase</keyword>
<keyword evidence="9" id="KW-0805">Transcription regulation</keyword>
<comment type="cofactor">
    <cofactor evidence="16">
        <name>Zn(2+)</name>
        <dbReference type="ChEBI" id="CHEBI:29105"/>
    </cofactor>
    <text evidence="16">Binds 1 zinc ion per subunit.</text>
</comment>
<dbReference type="PROSITE" id="PS01124">
    <property type="entry name" value="HTH_ARAC_FAMILY_2"/>
    <property type="match status" value="1"/>
</dbReference>
<dbReference type="Gene3D" id="1.10.10.60">
    <property type="entry name" value="Homeodomain-like"/>
    <property type="match status" value="2"/>
</dbReference>
<comment type="catalytic activity">
    <reaction evidence="14">
        <text>a 6-O-methyl-2'-deoxyguanosine in DNA + L-cysteinyl-[protein] = S-methyl-L-cysteinyl-[protein] + a 2'-deoxyguanosine in DNA</text>
        <dbReference type="Rhea" id="RHEA:24000"/>
        <dbReference type="Rhea" id="RHEA-COMP:10131"/>
        <dbReference type="Rhea" id="RHEA-COMP:10132"/>
        <dbReference type="Rhea" id="RHEA-COMP:11367"/>
        <dbReference type="Rhea" id="RHEA-COMP:11368"/>
        <dbReference type="ChEBI" id="CHEBI:29950"/>
        <dbReference type="ChEBI" id="CHEBI:82612"/>
        <dbReference type="ChEBI" id="CHEBI:85445"/>
        <dbReference type="ChEBI" id="CHEBI:85448"/>
        <dbReference type="EC" id="2.1.1.63"/>
    </reaction>
</comment>
<feature type="binding site" evidence="16">
    <location>
        <position position="39"/>
    </location>
    <ligand>
        <name>Zn(2+)</name>
        <dbReference type="ChEBI" id="CHEBI:29105"/>
    </ligand>
</feature>
<dbReference type="NCBIfam" id="NF011964">
    <property type="entry name" value="PRK15435.1"/>
    <property type="match status" value="1"/>
</dbReference>
<evidence type="ECO:0000256" key="13">
    <source>
        <dbReference type="ARBA" id="ARBA00023204"/>
    </source>
</evidence>
<dbReference type="EC" id="2.1.1.63" evidence="3"/>
<evidence type="ECO:0000313" key="19">
    <source>
        <dbReference type="Proteomes" id="UP000287224"/>
    </source>
</evidence>
<keyword evidence="4" id="KW-0489">Methyltransferase</keyword>
<dbReference type="PROSITE" id="PS00374">
    <property type="entry name" value="MGMT"/>
    <property type="match status" value="1"/>
</dbReference>
<evidence type="ECO:0000256" key="1">
    <source>
        <dbReference type="ARBA" id="ARBA00001286"/>
    </source>
</evidence>
<organism evidence="18 19">
    <name type="scientific">Dictyobacter aurantiacus</name>
    <dbReference type="NCBI Taxonomy" id="1936993"/>
    <lineage>
        <taxon>Bacteria</taxon>
        <taxon>Bacillati</taxon>
        <taxon>Chloroflexota</taxon>
        <taxon>Ktedonobacteria</taxon>
        <taxon>Ktedonobacterales</taxon>
        <taxon>Dictyobacteraceae</taxon>
        <taxon>Dictyobacter</taxon>
    </lineage>
</organism>
<dbReference type="PANTHER" id="PTHR10815">
    <property type="entry name" value="METHYLATED-DNA--PROTEIN-CYSTEINE METHYLTRANSFERASE"/>
    <property type="match status" value="1"/>
</dbReference>
<evidence type="ECO:0000256" key="3">
    <source>
        <dbReference type="ARBA" id="ARBA00011918"/>
    </source>
</evidence>
<keyword evidence="8 16" id="KW-0862">Zinc</keyword>
<evidence type="ECO:0000256" key="14">
    <source>
        <dbReference type="ARBA" id="ARBA00049348"/>
    </source>
</evidence>
<reference evidence="19" key="1">
    <citation type="submission" date="2018-12" db="EMBL/GenBank/DDBJ databases">
        <title>Tengunoibacter tsumagoiensis gen. nov., sp. nov., Dictyobacter kobayashii sp. nov., D. alpinus sp. nov., and D. joshuensis sp. nov. and description of Dictyobacteraceae fam. nov. within the order Ktedonobacterales isolated from Tengu-no-mugimeshi.</title>
        <authorList>
            <person name="Wang C.M."/>
            <person name="Zheng Y."/>
            <person name="Sakai Y."/>
            <person name="Toyoda A."/>
            <person name="Minakuchi Y."/>
            <person name="Abe K."/>
            <person name="Yokota A."/>
            <person name="Yabe S."/>
        </authorList>
    </citation>
    <scope>NUCLEOTIDE SEQUENCE [LARGE SCALE GENOMIC DNA]</scope>
    <source>
        <strain evidence="19">S-27</strain>
    </source>
</reference>
<dbReference type="EMBL" id="BIFQ01000001">
    <property type="protein sequence ID" value="GCE04759.1"/>
    <property type="molecule type" value="Genomic_DNA"/>
</dbReference>
<evidence type="ECO:0000256" key="8">
    <source>
        <dbReference type="ARBA" id="ARBA00022833"/>
    </source>
</evidence>
<name>A0A401ZD37_9CHLR</name>
<dbReference type="SMART" id="SM00342">
    <property type="entry name" value="HTH_ARAC"/>
    <property type="match status" value="1"/>
</dbReference>